<dbReference type="EMBL" id="QWLV01000006">
    <property type="protein sequence ID" value="RHW17036.1"/>
    <property type="molecule type" value="Genomic_DNA"/>
</dbReference>
<gene>
    <name evidence="3" type="ORF">D1610_13005</name>
</gene>
<proteinExistence type="predicted"/>
<dbReference type="Proteomes" id="UP000266693">
    <property type="component" value="Unassembled WGS sequence"/>
</dbReference>
<keyword evidence="2" id="KW-1133">Transmembrane helix</keyword>
<evidence type="ECO:0000313" key="4">
    <source>
        <dbReference type="Proteomes" id="UP000266693"/>
    </source>
</evidence>
<dbReference type="AlphaFoldDB" id="A0A396RMW1"/>
<feature type="transmembrane region" description="Helical" evidence="2">
    <location>
        <begin position="6"/>
        <end position="26"/>
    </location>
</feature>
<dbReference type="SUPFAM" id="SSF53474">
    <property type="entry name" value="alpha/beta-Hydrolases"/>
    <property type="match status" value="1"/>
</dbReference>
<dbReference type="Gene3D" id="3.40.50.1820">
    <property type="entry name" value="alpha/beta hydrolase"/>
    <property type="match status" value="1"/>
</dbReference>
<evidence type="ECO:0000256" key="2">
    <source>
        <dbReference type="SAM" id="Phobius"/>
    </source>
</evidence>
<dbReference type="Pfam" id="PF11288">
    <property type="entry name" value="DUF3089"/>
    <property type="match status" value="1"/>
</dbReference>
<sequence>MARKFLYVVAVLIVIAIAALFAYRLFGPELMRVALVPTARFEPAPARTMSAYADPDAWIARPDKPGNPALYLPPGVEMPAEKGDAAIFFIHPTSYLERTRWNAPLDNAEANDRAALFVRGQASAFNAAGDIWAPRYRQATFGAFLTGQEEAQQALDLAYGDVAAAFDEFLVEAGDTRPIILAGHSQGALHLTRLLREKIAGKPVAKRIVAAYVVGWPVSRTADLPALGLPECTAPDQAGCLLSWQSFAEPADPSLILDTFDASTGFNGQPREDTPIVCTNPLLGMPGDAPASANLGTLVPSADLTSGTLTPAAVPARCSDRGFLLIGDPPEMGAYVLPGNNYHVYDYSLFWANVRADAARRLDAFEGAGESSAWSRPKPPPSAPSSRKAAA</sequence>
<dbReference type="RefSeq" id="WP_118864617.1">
    <property type="nucleotide sequence ID" value="NZ_QWLV01000006.1"/>
</dbReference>
<feature type="region of interest" description="Disordered" evidence="1">
    <location>
        <begin position="367"/>
        <end position="391"/>
    </location>
</feature>
<dbReference type="InterPro" id="IPR021440">
    <property type="entry name" value="DUF3089"/>
</dbReference>
<name>A0A396RMW1_9SPHN</name>
<dbReference type="OrthoDB" id="9794645at2"/>
<keyword evidence="2" id="KW-0812">Transmembrane</keyword>
<reference evidence="3 4" key="1">
    <citation type="submission" date="2018-08" db="EMBL/GenBank/DDBJ databases">
        <title>The multiple taxonomic identification of Sphingomonas gilva.</title>
        <authorList>
            <person name="Zhu D."/>
            <person name="Zheng S."/>
        </authorList>
    </citation>
    <scope>NUCLEOTIDE SEQUENCE [LARGE SCALE GENOMIC DNA]</scope>
    <source>
        <strain evidence="3 4">ZDH117</strain>
    </source>
</reference>
<dbReference type="InterPro" id="IPR029058">
    <property type="entry name" value="AB_hydrolase_fold"/>
</dbReference>
<protein>
    <submittedName>
        <fullName evidence="3">DUF3089 domain-containing protein</fullName>
    </submittedName>
</protein>
<keyword evidence="4" id="KW-1185">Reference proteome</keyword>
<keyword evidence="2" id="KW-0472">Membrane</keyword>
<evidence type="ECO:0000256" key="1">
    <source>
        <dbReference type="SAM" id="MobiDB-lite"/>
    </source>
</evidence>
<comment type="caution">
    <text evidence="3">The sequence shown here is derived from an EMBL/GenBank/DDBJ whole genome shotgun (WGS) entry which is preliminary data.</text>
</comment>
<evidence type="ECO:0000313" key="3">
    <source>
        <dbReference type="EMBL" id="RHW17036.1"/>
    </source>
</evidence>
<organism evidence="3 4">
    <name type="scientific">Sphingomonas gilva</name>
    <dbReference type="NCBI Taxonomy" id="2305907"/>
    <lineage>
        <taxon>Bacteria</taxon>
        <taxon>Pseudomonadati</taxon>
        <taxon>Pseudomonadota</taxon>
        <taxon>Alphaproteobacteria</taxon>
        <taxon>Sphingomonadales</taxon>
        <taxon>Sphingomonadaceae</taxon>
        <taxon>Sphingomonas</taxon>
    </lineage>
</organism>
<accession>A0A396RMW1</accession>